<dbReference type="GO" id="GO:0008021">
    <property type="term" value="C:synaptic vesicle"/>
    <property type="evidence" value="ECO:0007669"/>
    <property type="project" value="TreeGrafter"/>
</dbReference>
<dbReference type="CDD" id="cd16985">
    <property type="entry name" value="ANTH_N_AP180"/>
    <property type="match status" value="1"/>
</dbReference>
<dbReference type="SUPFAM" id="SSF89009">
    <property type="entry name" value="GAT-like domain"/>
    <property type="match status" value="1"/>
</dbReference>
<dbReference type="OrthoDB" id="44015at2759"/>
<dbReference type="GO" id="GO:0040011">
    <property type="term" value="P:locomotion"/>
    <property type="evidence" value="ECO:0007669"/>
    <property type="project" value="UniProtKB-ARBA"/>
</dbReference>
<dbReference type="GO" id="GO:0005546">
    <property type="term" value="F:phosphatidylinositol-4,5-bisphosphate binding"/>
    <property type="evidence" value="ECO:0007669"/>
    <property type="project" value="TreeGrafter"/>
</dbReference>
<dbReference type="InterPro" id="IPR014712">
    <property type="entry name" value="ANTH_dom_sf"/>
</dbReference>
<protein>
    <submittedName>
        <fullName evidence="12">Uncharacterized protein</fullName>
    </submittedName>
</protein>
<dbReference type="Gene3D" id="1.20.58.150">
    <property type="entry name" value="ANTH domain"/>
    <property type="match status" value="1"/>
</dbReference>
<dbReference type="GO" id="GO:0098894">
    <property type="term" value="C:extrinsic component of presynaptic endocytic zone membrane"/>
    <property type="evidence" value="ECO:0007669"/>
    <property type="project" value="TreeGrafter"/>
</dbReference>
<dbReference type="PANTHER" id="PTHR22951:SF5">
    <property type="entry name" value="PHOSPHATIDYLINOSITOL-BINDING CLATHRIN ASSEMBLY PROTEIN LAP"/>
    <property type="match status" value="1"/>
</dbReference>
<evidence type="ECO:0000256" key="5">
    <source>
        <dbReference type="ARBA" id="ARBA00022583"/>
    </source>
</evidence>
<evidence type="ECO:0000256" key="10">
    <source>
        <dbReference type="ARBA" id="ARBA00064895"/>
    </source>
</evidence>
<dbReference type="FunFam" id="1.25.40.90:FF:000017">
    <property type="entry name" value="Phosphatidylinositol-binding clathrin assembly protein LAP"/>
    <property type="match status" value="1"/>
</dbReference>
<dbReference type="GO" id="GO:0000149">
    <property type="term" value="F:SNARE binding"/>
    <property type="evidence" value="ECO:0007669"/>
    <property type="project" value="TreeGrafter"/>
</dbReference>
<dbReference type="GO" id="GO:0032050">
    <property type="term" value="F:clathrin heavy chain binding"/>
    <property type="evidence" value="ECO:0007669"/>
    <property type="project" value="TreeGrafter"/>
</dbReference>
<feature type="region of interest" description="Disordered" evidence="11">
    <location>
        <begin position="512"/>
        <end position="538"/>
    </location>
</feature>
<dbReference type="GO" id="GO:0005545">
    <property type="term" value="F:1-phosphatidylinositol binding"/>
    <property type="evidence" value="ECO:0007669"/>
    <property type="project" value="InterPro"/>
</dbReference>
<organism evidence="12">
    <name type="scientific">Cyprideis torosa</name>
    <dbReference type="NCBI Taxonomy" id="163714"/>
    <lineage>
        <taxon>Eukaryota</taxon>
        <taxon>Metazoa</taxon>
        <taxon>Ecdysozoa</taxon>
        <taxon>Arthropoda</taxon>
        <taxon>Crustacea</taxon>
        <taxon>Oligostraca</taxon>
        <taxon>Ostracoda</taxon>
        <taxon>Podocopa</taxon>
        <taxon>Podocopida</taxon>
        <taxon>Cytherocopina</taxon>
        <taxon>Cytheroidea</taxon>
        <taxon>Cytherideidae</taxon>
        <taxon>Cyprideis</taxon>
    </lineage>
</organism>
<evidence type="ECO:0000256" key="6">
    <source>
        <dbReference type="ARBA" id="ARBA00023034"/>
    </source>
</evidence>
<dbReference type="GO" id="GO:0030136">
    <property type="term" value="C:clathrin-coated vesicle"/>
    <property type="evidence" value="ECO:0007669"/>
    <property type="project" value="UniProtKB-SubCell"/>
</dbReference>
<keyword evidence="7" id="KW-0472">Membrane</keyword>
<dbReference type="GO" id="GO:0005905">
    <property type="term" value="C:clathrin-coated pit"/>
    <property type="evidence" value="ECO:0007669"/>
    <property type="project" value="UniProtKB-SubCell"/>
</dbReference>
<proteinExistence type="inferred from homology"/>
<evidence type="ECO:0000256" key="3">
    <source>
        <dbReference type="ARBA" id="ARBA00004600"/>
    </source>
</evidence>
<dbReference type="Gene3D" id="1.25.40.90">
    <property type="match status" value="1"/>
</dbReference>
<sequence>MNMNFGAAGTGQTIADRLNAARHSIAGQGLAKAVCKATTEEVLGPKKKHLGYLLACTNEPNVSIPQLADYLIERSQSSSWVVVFKALITTHHLMCYGNERFCQYLASSNCAFQLSSFVDKVGGGPGYDMSPYIRRYAKYINEKAVSYRTVAFDFCKVKRGKEDGTMRAMNAEKLLKTLPTLQAQMDALLEFDCPANELTNGVINSAFMLLFRDLIRLFAAYNDGIINLLEKYFDMNKKQCREAMDIYKKFLARMDRVSDFLKVAEKVGVDRADIPDLSKAPSSLLEAMEQHLANLEGRKYEPPVVNVAAAASDDKIKAKVLAEEEEALRKLKEKHTKTNPFLASSPVKTEPPGTAQATNVLDLLSEPSQRTPQAAPTSAPADDLLQLTGNPFADLIAGGTTAAPAPAYAAAAPTMWSPMPQQQSYATAQASSEPNFATAFGTSAVNSTNGTFDAFGNVLQPTPTKTTAVNPTAVSATGTAAVANNNGKNIFAGGNIDHALASLAENLSIQSQQPPTTVAKGGVNWNAGSPTKGTTSAK</sequence>
<evidence type="ECO:0000256" key="7">
    <source>
        <dbReference type="ARBA" id="ARBA00023136"/>
    </source>
</evidence>
<dbReference type="InterPro" id="IPR013809">
    <property type="entry name" value="ENTH"/>
</dbReference>
<evidence type="ECO:0000256" key="11">
    <source>
        <dbReference type="SAM" id="MobiDB-lite"/>
    </source>
</evidence>
<evidence type="ECO:0000256" key="4">
    <source>
        <dbReference type="ARBA" id="ARBA00008011"/>
    </source>
</evidence>
<keyword evidence="5" id="KW-0254">Endocytosis</keyword>
<dbReference type="AlphaFoldDB" id="A0A7R8WEN6"/>
<dbReference type="GO" id="GO:0048268">
    <property type="term" value="P:clathrin coat assembly"/>
    <property type="evidence" value="ECO:0007669"/>
    <property type="project" value="InterPro"/>
</dbReference>
<dbReference type="Pfam" id="PF07651">
    <property type="entry name" value="ANTH"/>
    <property type="match status" value="1"/>
</dbReference>
<dbReference type="EMBL" id="OB662578">
    <property type="protein sequence ID" value="CAD7230275.1"/>
    <property type="molecule type" value="Genomic_DNA"/>
</dbReference>
<name>A0A7R8WEN6_9CRUS</name>
<dbReference type="InterPro" id="IPR008942">
    <property type="entry name" value="ENTH_VHS"/>
</dbReference>
<keyword evidence="9" id="KW-0968">Cytoplasmic vesicle</keyword>
<evidence type="ECO:0000256" key="9">
    <source>
        <dbReference type="ARBA" id="ARBA00023329"/>
    </source>
</evidence>
<reference evidence="12" key="1">
    <citation type="submission" date="2020-11" db="EMBL/GenBank/DDBJ databases">
        <authorList>
            <person name="Tran Van P."/>
        </authorList>
    </citation>
    <scope>NUCLEOTIDE SEQUENCE</scope>
</reference>
<dbReference type="GO" id="GO:0072583">
    <property type="term" value="P:clathrin-dependent endocytosis"/>
    <property type="evidence" value="ECO:0007669"/>
    <property type="project" value="InterPro"/>
</dbReference>
<evidence type="ECO:0000313" key="12">
    <source>
        <dbReference type="EMBL" id="CAD7230275.1"/>
    </source>
</evidence>
<dbReference type="GO" id="GO:0016185">
    <property type="term" value="P:synaptic vesicle budding from presynaptic endocytic zone membrane"/>
    <property type="evidence" value="ECO:0007669"/>
    <property type="project" value="TreeGrafter"/>
</dbReference>
<feature type="compositionally biased region" description="Polar residues" evidence="11">
    <location>
        <begin position="526"/>
        <end position="538"/>
    </location>
</feature>
<keyword evidence="8" id="KW-0168">Coated pit</keyword>
<comment type="subcellular location">
    <subcellularLocation>
        <location evidence="1">Cytoplasmic vesicle</location>
        <location evidence="1">Clathrin-coated vesicle</location>
    </subcellularLocation>
    <subcellularLocation>
        <location evidence="2">Golgi apparatus</location>
    </subcellularLocation>
    <subcellularLocation>
        <location evidence="3">Membrane</location>
        <location evidence="3">Clathrin-coated pit</location>
    </subcellularLocation>
</comment>
<evidence type="ECO:0000256" key="1">
    <source>
        <dbReference type="ARBA" id="ARBA00004132"/>
    </source>
</evidence>
<dbReference type="InterPro" id="IPR011417">
    <property type="entry name" value="ANTH_dom"/>
</dbReference>
<dbReference type="PROSITE" id="PS50942">
    <property type="entry name" value="ENTH"/>
    <property type="match status" value="1"/>
</dbReference>
<dbReference type="FunFam" id="1.20.58.150:FF:000001">
    <property type="entry name" value="phosphatidylinositol-binding clathrin assembly protein-like isoform X1"/>
    <property type="match status" value="1"/>
</dbReference>
<dbReference type="PANTHER" id="PTHR22951">
    <property type="entry name" value="CLATHRIN ASSEMBLY PROTEIN"/>
    <property type="match status" value="1"/>
</dbReference>
<comment type="similarity">
    <text evidence="4">Belongs to the PICALM/SNAP91 family.</text>
</comment>
<dbReference type="GO" id="GO:0005794">
    <property type="term" value="C:Golgi apparatus"/>
    <property type="evidence" value="ECO:0007669"/>
    <property type="project" value="UniProtKB-SubCell"/>
</dbReference>
<comment type="subunit">
    <text evidence="10">Binds clathrin and phosphatidylinositol 4,5-bisphosphate.</text>
</comment>
<evidence type="ECO:0000256" key="8">
    <source>
        <dbReference type="ARBA" id="ARBA00023176"/>
    </source>
</evidence>
<dbReference type="SMART" id="SM00273">
    <property type="entry name" value="ENTH"/>
    <property type="match status" value="1"/>
</dbReference>
<evidence type="ECO:0000256" key="2">
    <source>
        <dbReference type="ARBA" id="ARBA00004555"/>
    </source>
</evidence>
<dbReference type="SUPFAM" id="SSF48464">
    <property type="entry name" value="ENTH/VHS domain"/>
    <property type="match status" value="1"/>
</dbReference>
<keyword evidence="6" id="KW-0333">Golgi apparatus</keyword>
<accession>A0A7R8WEN6</accession>
<gene>
    <name evidence="12" type="ORF">CTOB1V02_LOCUS8136</name>
</gene>
<dbReference type="InterPro" id="IPR045192">
    <property type="entry name" value="AP180-like"/>
</dbReference>